<dbReference type="RefSeq" id="WP_170010906.1">
    <property type="nucleotide sequence ID" value="NZ_JABCRE010000002.1"/>
</dbReference>
<keyword evidence="3" id="KW-1185">Reference proteome</keyword>
<dbReference type="InterPro" id="IPR048011">
    <property type="entry name" value="NTP-PPase_MazG-like_C"/>
</dbReference>
<dbReference type="GO" id="GO:0046076">
    <property type="term" value="P:dTTP catabolic process"/>
    <property type="evidence" value="ECO:0007669"/>
    <property type="project" value="TreeGrafter"/>
</dbReference>
<dbReference type="GO" id="GO:0006203">
    <property type="term" value="P:dGTP catabolic process"/>
    <property type="evidence" value="ECO:0007669"/>
    <property type="project" value="TreeGrafter"/>
</dbReference>
<dbReference type="CDD" id="cd11529">
    <property type="entry name" value="NTP-PPase_MazG_Cterm"/>
    <property type="match status" value="1"/>
</dbReference>
<evidence type="ECO:0000259" key="1">
    <source>
        <dbReference type="Pfam" id="PF03819"/>
    </source>
</evidence>
<feature type="domain" description="NTP pyrophosphohydrolase MazG-like" evidence="1">
    <location>
        <begin position="28"/>
        <end position="101"/>
    </location>
</feature>
<dbReference type="CDD" id="cd11528">
    <property type="entry name" value="NTP-PPase_MazG_Nterm"/>
    <property type="match status" value="1"/>
</dbReference>
<dbReference type="InterPro" id="IPR011551">
    <property type="entry name" value="NTP_PyrPHydrolase_MazG"/>
</dbReference>
<dbReference type="PANTHER" id="PTHR30522:SF0">
    <property type="entry name" value="NUCLEOSIDE TRIPHOSPHATE PYROPHOSPHOHYDROLASE"/>
    <property type="match status" value="1"/>
</dbReference>
<dbReference type="GO" id="GO:0047429">
    <property type="term" value="F:nucleoside triphosphate diphosphatase activity"/>
    <property type="evidence" value="ECO:0007669"/>
    <property type="project" value="UniProtKB-EC"/>
</dbReference>
<proteinExistence type="predicted"/>
<dbReference type="EMBL" id="JABCRE010000002">
    <property type="protein sequence ID" value="NMW31432.1"/>
    <property type="molecule type" value="Genomic_DNA"/>
</dbReference>
<organism evidence="2 3">
    <name type="scientific">Pontixanthobacter rizhaonensis</name>
    <dbReference type="NCBI Taxonomy" id="2730337"/>
    <lineage>
        <taxon>Bacteria</taxon>
        <taxon>Pseudomonadati</taxon>
        <taxon>Pseudomonadota</taxon>
        <taxon>Alphaproteobacteria</taxon>
        <taxon>Sphingomonadales</taxon>
        <taxon>Erythrobacteraceae</taxon>
        <taxon>Pontixanthobacter</taxon>
    </lineage>
</organism>
<dbReference type="NCBIfam" id="TIGR00444">
    <property type="entry name" value="mazG"/>
    <property type="match status" value="1"/>
</dbReference>
<sequence length="254" mass="28069">MTTQISRLLSIMTTLRDPKNGCEWDRAQNFQSIAPYTIEEAYEVSDAIDRGDMADLHEELGDLLFQVVFHSQMAKEAGDFSFEDVAKAISDKMEARHPHIFGDEDGQMGEARWETLKEAERTQKGAESAMDGVATTLPALLRAEKLQKRAARTGFDWPDVDGPAAKVHEEMAELSEADQGHRAEEAGDLLFAAVNLVRAYGIAPETALKNANLKFERRFRGMEAKAEGNFSDLSLDEQEALWSAVKAGEASGES</sequence>
<evidence type="ECO:0000313" key="2">
    <source>
        <dbReference type="EMBL" id="NMW31432.1"/>
    </source>
</evidence>
<dbReference type="Pfam" id="PF03819">
    <property type="entry name" value="MazG"/>
    <property type="match status" value="1"/>
</dbReference>
<evidence type="ECO:0000313" key="3">
    <source>
        <dbReference type="Proteomes" id="UP000561181"/>
    </source>
</evidence>
<dbReference type="GO" id="GO:0046061">
    <property type="term" value="P:dATP catabolic process"/>
    <property type="evidence" value="ECO:0007669"/>
    <property type="project" value="TreeGrafter"/>
</dbReference>
<dbReference type="FunFam" id="1.10.287.1080:FF:000001">
    <property type="entry name" value="Nucleoside triphosphate pyrophosphohydrolase"/>
    <property type="match status" value="1"/>
</dbReference>
<dbReference type="NCBIfam" id="NF007113">
    <property type="entry name" value="PRK09562.1"/>
    <property type="match status" value="1"/>
</dbReference>
<gene>
    <name evidence="2" type="primary">mazG</name>
    <name evidence="2" type="ORF">HKD42_05115</name>
</gene>
<keyword evidence="2" id="KW-0378">Hydrolase</keyword>
<dbReference type="AlphaFoldDB" id="A0A848QFR3"/>
<name>A0A848QFR3_9SPHN</name>
<dbReference type="SUPFAM" id="SSF101386">
    <property type="entry name" value="all-alpha NTP pyrophosphatases"/>
    <property type="match status" value="2"/>
</dbReference>
<dbReference type="PANTHER" id="PTHR30522">
    <property type="entry name" value="NUCLEOSIDE TRIPHOSPHATE PYROPHOSPHOHYDROLASE"/>
    <property type="match status" value="1"/>
</dbReference>
<dbReference type="GO" id="GO:0046052">
    <property type="term" value="P:UTP catabolic process"/>
    <property type="evidence" value="ECO:0007669"/>
    <property type="project" value="TreeGrafter"/>
</dbReference>
<accession>A0A848QFR3</accession>
<dbReference type="EC" id="3.6.1.9" evidence="2"/>
<dbReference type="GO" id="GO:0046047">
    <property type="term" value="P:TTP catabolic process"/>
    <property type="evidence" value="ECO:0007669"/>
    <property type="project" value="TreeGrafter"/>
</dbReference>
<dbReference type="InterPro" id="IPR004518">
    <property type="entry name" value="MazG-like_dom"/>
</dbReference>
<dbReference type="GO" id="GO:0006950">
    <property type="term" value="P:response to stress"/>
    <property type="evidence" value="ECO:0007669"/>
    <property type="project" value="UniProtKB-ARBA"/>
</dbReference>
<dbReference type="InterPro" id="IPR048015">
    <property type="entry name" value="NTP-PPase_MazG-like_N"/>
</dbReference>
<dbReference type="GO" id="GO:0046081">
    <property type="term" value="P:dUTP catabolic process"/>
    <property type="evidence" value="ECO:0007669"/>
    <property type="project" value="TreeGrafter"/>
</dbReference>
<dbReference type="Gene3D" id="1.10.287.1080">
    <property type="entry name" value="MazG-like"/>
    <property type="match status" value="2"/>
</dbReference>
<protein>
    <submittedName>
        <fullName evidence="2">Nucleoside triphosphate pyrophosphohydrolase</fullName>
        <ecNumber evidence="2">3.6.1.9</ecNumber>
    </submittedName>
</protein>
<dbReference type="Proteomes" id="UP000561181">
    <property type="component" value="Unassembled WGS sequence"/>
</dbReference>
<reference evidence="2 3" key="1">
    <citation type="submission" date="2020-04" db="EMBL/GenBank/DDBJ databases">
        <authorList>
            <person name="Liu A."/>
        </authorList>
    </citation>
    <scope>NUCLEOTIDE SEQUENCE [LARGE SCALE GENOMIC DNA]</scope>
    <source>
        <strain evidence="2 3">RZ02</strain>
    </source>
</reference>
<comment type="caution">
    <text evidence="2">The sequence shown here is derived from an EMBL/GenBank/DDBJ whole genome shotgun (WGS) entry which is preliminary data.</text>
</comment>